<evidence type="ECO:0000313" key="6">
    <source>
        <dbReference type="Proteomes" id="UP000434957"/>
    </source>
</evidence>
<dbReference type="EMBL" id="QXFT01000192">
    <property type="protein sequence ID" value="KAE9351434.1"/>
    <property type="molecule type" value="Genomic_DNA"/>
</dbReference>
<dbReference type="PANTHER" id="PTHR37066">
    <property type="entry name" value="HELICASE-ASSOCIATED"/>
    <property type="match status" value="1"/>
</dbReference>
<dbReference type="Pfam" id="PF03457">
    <property type="entry name" value="HA"/>
    <property type="match status" value="1"/>
</dbReference>
<protein>
    <recommendedName>
        <fullName evidence="2">Helicase-associated domain-containing protein</fullName>
    </recommendedName>
</protein>
<dbReference type="EMBL" id="QXFV01000061">
    <property type="protein sequence ID" value="KAE9050981.1"/>
    <property type="molecule type" value="Genomic_DNA"/>
</dbReference>
<feature type="compositionally biased region" description="Polar residues" evidence="1">
    <location>
        <begin position="38"/>
        <end position="50"/>
    </location>
</feature>
<accession>A0A6A3PBJ2</accession>
<dbReference type="Proteomes" id="UP000429607">
    <property type="component" value="Unassembled WGS sequence"/>
</dbReference>
<evidence type="ECO:0000259" key="2">
    <source>
        <dbReference type="Pfam" id="PF03457"/>
    </source>
</evidence>
<dbReference type="PANTHER" id="PTHR37066:SF1">
    <property type="entry name" value="LNS2_PITP DOMAIN-CONTAINING PROTEIN"/>
    <property type="match status" value="1"/>
</dbReference>
<dbReference type="InterPro" id="IPR005114">
    <property type="entry name" value="Helicase_assoc"/>
</dbReference>
<evidence type="ECO:0000256" key="1">
    <source>
        <dbReference type="SAM" id="MobiDB-lite"/>
    </source>
</evidence>
<sequence length="445" mass="51044">MLRLSTRRGWRLAQPLQASTASTCSEAIQRFALPPRRSGSTPSEGQTSSGGAVRNGPNVDEKHRRTSAWEKKIMAALRTYKQLNGHLLLRRPFVVPSGDASWPSVTWGYNLGKAVSDLRTKSKSKARLSTEMEEELERLDFVYDVYQFKWDRIILPALREFYRVHGHTDVPDSFVVPIGDEAWPKLAWGYRLGHTVVTIRHQEICSTQVSMSKEELDRMNFCYNMSIPERDWTEKILPSFQVYRQEFGDCIIPAAFIVPSCPPWPEKAWDMALGRVVKDIRYGTIYVDQVARDREVLDSVGFAWNRHAAVWNEIIFPALEAYVDDYENGKVPYGFVVPSEDPWPRKSWGKKLGNTLSAMRHKGSYFVQYGRDIEKLNKLGLNVKLSLRAWNKRVVPLLKIYAELHGEGEVPVDFVVPSDTPWEEKVWGVRLGLIVARNAHFITFK</sequence>
<evidence type="ECO:0000313" key="5">
    <source>
        <dbReference type="Proteomes" id="UP000429607"/>
    </source>
</evidence>
<feature type="region of interest" description="Disordered" evidence="1">
    <location>
        <begin position="32"/>
        <end position="65"/>
    </location>
</feature>
<reference evidence="3 5" key="1">
    <citation type="submission" date="2018-09" db="EMBL/GenBank/DDBJ databases">
        <title>Genomic investigation of the strawberry pathogen Phytophthora fragariae indicates pathogenicity is determined by transcriptional variation in three key races.</title>
        <authorList>
            <person name="Adams T.M."/>
            <person name="Armitage A.D."/>
            <person name="Sobczyk M.K."/>
            <person name="Bates H.J."/>
            <person name="Dunwell J.M."/>
            <person name="Nellist C.F."/>
            <person name="Harrison R.J."/>
        </authorList>
    </citation>
    <scope>NUCLEOTIDE SEQUENCE [LARGE SCALE GENOMIC DNA]</scope>
    <source>
        <strain evidence="3 5">SCRP249</strain>
        <strain evidence="4 6">SCRP333</strain>
    </source>
</reference>
<proteinExistence type="predicted"/>
<gene>
    <name evidence="3" type="ORF">PR001_g1875</name>
    <name evidence="4" type="ORF">PR003_g4886</name>
</gene>
<feature type="domain" description="Helicase-associated" evidence="2">
    <location>
        <begin position="67"/>
        <end position="141"/>
    </location>
</feature>
<keyword evidence="6" id="KW-1185">Reference proteome</keyword>
<dbReference type="AlphaFoldDB" id="A0A6A3PBJ2"/>
<name>A0A6A3PBJ2_9STRA</name>
<evidence type="ECO:0000313" key="3">
    <source>
        <dbReference type="EMBL" id="KAE9050981.1"/>
    </source>
</evidence>
<organism evidence="3 5">
    <name type="scientific">Phytophthora rubi</name>
    <dbReference type="NCBI Taxonomy" id="129364"/>
    <lineage>
        <taxon>Eukaryota</taxon>
        <taxon>Sar</taxon>
        <taxon>Stramenopiles</taxon>
        <taxon>Oomycota</taxon>
        <taxon>Peronosporomycetes</taxon>
        <taxon>Peronosporales</taxon>
        <taxon>Peronosporaceae</taxon>
        <taxon>Phytophthora</taxon>
    </lineage>
</organism>
<evidence type="ECO:0000313" key="4">
    <source>
        <dbReference type="EMBL" id="KAE9351434.1"/>
    </source>
</evidence>
<dbReference type="Proteomes" id="UP000434957">
    <property type="component" value="Unassembled WGS sequence"/>
</dbReference>
<comment type="caution">
    <text evidence="3">The sequence shown here is derived from an EMBL/GenBank/DDBJ whole genome shotgun (WGS) entry which is preliminary data.</text>
</comment>